<dbReference type="InterPro" id="IPR029523">
    <property type="entry name" value="INO80B/Ies2"/>
</dbReference>
<accession>A0AAP0SCV4</accession>
<dbReference type="Proteomes" id="UP001415857">
    <property type="component" value="Unassembled WGS sequence"/>
</dbReference>
<dbReference type="PANTHER" id="PTHR21561:SF25">
    <property type="entry name" value="OS03G0811500 PROTEIN"/>
    <property type="match status" value="1"/>
</dbReference>
<organism evidence="2 3">
    <name type="scientific">Liquidambar formosana</name>
    <name type="common">Formosan gum</name>
    <dbReference type="NCBI Taxonomy" id="63359"/>
    <lineage>
        <taxon>Eukaryota</taxon>
        <taxon>Viridiplantae</taxon>
        <taxon>Streptophyta</taxon>
        <taxon>Embryophyta</taxon>
        <taxon>Tracheophyta</taxon>
        <taxon>Spermatophyta</taxon>
        <taxon>Magnoliopsida</taxon>
        <taxon>eudicotyledons</taxon>
        <taxon>Gunneridae</taxon>
        <taxon>Pentapetalae</taxon>
        <taxon>Saxifragales</taxon>
        <taxon>Altingiaceae</taxon>
        <taxon>Liquidambar</taxon>
    </lineage>
</organism>
<dbReference type="EMBL" id="JBBPBK010000001">
    <property type="protein sequence ID" value="KAK9292310.1"/>
    <property type="molecule type" value="Genomic_DNA"/>
</dbReference>
<dbReference type="PANTHER" id="PTHR21561">
    <property type="entry name" value="INO80 COMPLEX SUBUNIT B"/>
    <property type="match status" value="1"/>
</dbReference>
<feature type="compositionally biased region" description="Polar residues" evidence="1">
    <location>
        <begin position="22"/>
        <end position="51"/>
    </location>
</feature>
<gene>
    <name evidence="2" type="ORF">L1049_020275</name>
</gene>
<keyword evidence="3" id="KW-1185">Reference proteome</keyword>
<feature type="region of interest" description="Disordered" evidence="1">
    <location>
        <begin position="16"/>
        <end position="65"/>
    </location>
</feature>
<dbReference type="GO" id="GO:0031011">
    <property type="term" value="C:Ino80 complex"/>
    <property type="evidence" value="ECO:0007669"/>
    <property type="project" value="InterPro"/>
</dbReference>
<comment type="caution">
    <text evidence="2">The sequence shown here is derived from an EMBL/GenBank/DDBJ whole genome shotgun (WGS) entry which is preliminary data.</text>
</comment>
<name>A0AAP0SCV4_LIQFO</name>
<evidence type="ECO:0000256" key="1">
    <source>
        <dbReference type="SAM" id="MobiDB-lite"/>
    </source>
</evidence>
<reference evidence="2 3" key="1">
    <citation type="journal article" date="2024" name="Plant J.">
        <title>Genome sequences and population genomics reveal climatic adaptation and genomic divergence between two closely related sweetgum species.</title>
        <authorList>
            <person name="Xu W.Q."/>
            <person name="Ren C.Q."/>
            <person name="Zhang X.Y."/>
            <person name="Comes H.P."/>
            <person name="Liu X.H."/>
            <person name="Li Y.G."/>
            <person name="Kettle C.J."/>
            <person name="Jalonen R."/>
            <person name="Gaisberger H."/>
            <person name="Ma Y.Z."/>
            <person name="Qiu Y.X."/>
        </authorList>
    </citation>
    <scope>NUCLEOTIDE SEQUENCE [LARGE SCALE GENOMIC DNA]</scope>
    <source>
        <strain evidence="2">Hangzhou</strain>
    </source>
</reference>
<evidence type="ECO:0000313" key="2">
    <source>
        <dbReference type="EMBL" id="KAK9292310.1"/>
    </source>
</evidence>
<dbReference type="GO" id="GO:0006338">
    <property type="term" value="P:chromatin remodeling"/>
    <property type="evidence" value="ECO:0007669"/>
    <property type="project" value="InterPro"/>
</dbReference>
<sequence>MEGFGGFSVGIVRGVRKKRSNTSRCPRNESQPISDYCDISSTPPSDSVSKASSDENTGHGSSTWRKELNLNQCSSKTSSVNTFEVENVRKVINNDDGGFGESSEVCINDSFRDLIGTQSFVVLDLSSG</sequence>
<protein>
    <submittedName>
        <fullName evidence="2">Uncharacterized protein</fullName>
    </submittedName>
</protein>
<evidence type="ECO:0000313" key="3">
    <source>
        <dbReference type="Proteomes" id="UP001415857"/>
    </source>
</evidence>
<proteinExistence type="predicted"/>
<dbReference type="AlphaFoldDB" id="A0AAP0SCV4"/>